<dbReference type="RefSeq" id="XP_024723498.1">
    <property type="nucleotide sequence ID" value="XM_024865601.1"/>
</dbReference>
<proteinExistence type="predicted"/>
<organism evidence="2 3">
    <name type="scientific">Amorphotheca resinae ATCC 22711</name>
    <dbReference type="NCBI Taxonomy" id="857342"/>
    <lineage>
        <taxon>Eukaryota</taxon>
        <taxon>Fungi</taxon>
        <taxon>Dikarya</taxon>
        <taxon>Ascomycota</taxon>
        <taxon>Pezizomycotina</taxon>
        <taxon>Leotiomycetes</taxon>
        <taxon>Helotiales</taxon>
        <taxon>Amorphothecaceae</taxon>
        <taxon>Amorphotheca</taxon>
    </lineage>
</organism>
<dbReference type="GeneID" id="36573682"/>
<keyword evidence="3" id="KW-1185">Reference proteome</keyword>
<evidence type="ECO:0000313" key="3">
    <source>
        <dbReference type="Proteomes" id="UP000241818"/>
    </source>
</evidence>
<gene>
    <name evidence="2" type="ORF">M430DRAFT_274049</name>
</gene>
<evidence type="ECO:0000313" key="2">
    <source>
        <dbReference type="EMBL" id="PSS23452.1"/>
    </source>
</evidence>
<feature type="region of interest" description="Disordered" evidence="1">
    <location>
        <begin position="1"/>
        <end position="64"/>
    </location>
</feature>
<feature type="compositionally biased region" description="Polar residues" evidence="1">
    <location>
        <begin position="1"/>
        <end position="13"/>
    </location>
</feature>
<protein>
    <submittedName>
        <fullName evidence="2">Uncharacterized protein</fullName>
    </submittedName>
</protein>
<evidence type="ECO:0000256" key="1">
    <source>
        <dbReference type="SAM" id="MobiDB-lite"/>
    </source>
</evidence>
<dbReference type="EMBL" id="KZ679008">
    <property type="protein sequence ID" value="PSS23452.1"/>
    <property type="molecule type" value="Genomic_DNA"/>
</dbReference>
<reference evidence="2 3" key="1">
    <citation type="journal article" date="2018" name="New Phytol.">
        <title>Comparative genomics and transcriptomics depict ericoid mycorrhizal fungi as versatile saprotrophs and plant mutualists.</title>
        <authorList>
            <person name="Martino E."/>
            <person name="Morin E."/>
            <person name="Grelet G.A."/>
            <person name="Kuo A."/>
            <person name="Kohler A."/>
            <person name="Daghino S."/>
            <person name="Barry K.W."/>
            <person name="Cichocki N."/>
            <person name="Clum A."/>
            <person name="Dockter R.B."/>
            <person name="Hainaut M."/>
            <person name="Kuo R.C."/>
            <person name="LaButti K."/>
            <person name="Lindahl B.D."/>
            <person name="Lindquist E.A."/>
            <person name="Lipzen A."/>
            <person name="Khouja H.R."/>
            <person name="Magnuson J."/>
            <person name="Murat C."/>
            <person name="Ohm R.A."/>
            <person name="Singer S.W."/>
            <person name="Spatafora J.W."/>
            <person name="Wang M."/>
            <person name="Veneault-Fourrey C."/>
            <person name="Henrissat B."/>
            <person name="Grigoriev I.V."/>
            <person name="Martin F.M."/>
            <person name="Perotto S."/>
        </authorList>
    </citation>
    <scope>NUCLEOTIDE SEQUENCE [LARGE SCALE GENOMIC DNA]</scope>
    <source>
        <strain evidence="2 3">ATCC 22711</strain>
    </source>
</reference>
<dbReference type="InParanoid" id="A0A2T3B9D7"/>
<dbReference type="Proteomes" id="UP000241818">
    <property type="component" value="Unassembled WGS sequence"/>
</dbReference>
<dbReference type="AlphaFoldDB" id="A0A2T3B9D7"/>
<name>A0A2T3B9D7_AMORE</name>
<sequence>MENNRAPTPNPNRVSRMDYAEFFPKGTRVTPPSEDDGAQARAGSGPNPTMIPHYNPGEGHKTLVAGAAGLNNPTTSQSGPQHLAAPGVGASGNSSGFTTLRTGNGNGDNAEAFPTFNPPPITDQAANTLPAPAQQVTTQPTATTGVQPAADAKAVDVVIPPQMMMPAPVNTQPLTTVVLPSSRPSRVKKVWTKAKRAAKALKPTKAINVLKGLGGKISNVLRGKKSKH</sequence>
<accession>A0A2T3B9D7</accession>